<comment type="caution">
    <text evidence="4">The sequence shown here is derived from an EMBL/GenBank/DDBJ whole genome shotgun (WGS) entry which is preliminary data.</text>
</comment>
<feature type="region of interest" description="Disordered" evidence="2">
    <location>
        <begin position="104"/>
        <end position="150"/>
    </location>
</feature>
<gene>
    <name evidence="4" type="ORF">DFQ14_10131</name>
</gene>
<evidence type="ECO:0000313" key="5">
    <source>
        <dbReference type="Proteomes" id="UP000253495"/>
    </source>
</evidence>
<dbReference type="InterPro" id="IPR000551">
    <property type="entry name" value="MerR-type_HTH_dom"/>
</dbReference>
<dbReference type="GO" id="GO:0003700">
    <property type="term" value="F:DNA-binding transcription factor activity"/>
    <property type="evidence" value="ECO:0007669"/>
    <property type="project" value="InterPro"/>
</dbReference>
<dbReference type="PANTHER" id="PTHR30204:SF97">
    <property type="entry name" value="MERR FAMILY REGULATORY PROTEIN"/>
    <property type="match status" value="1"/>
</dbReference>
<accession>A0A368VXM1</accession>
<dbReference type="OrthoDB" id="9800334at2"/>
<proteinExistence type="predicted"/>
<dbReference type="CDD" id="cd01104">
    <property type="entry name" value="HTH_MlrA-CarA"/>
    <property type="match status" value="1"/>
</dbReference>
<evidence type="ECO:0000256" key="1">
    <source>
        <dbReference type="ARBA" id="ARBA00023125"/>
    </source>
</evidence>
<dbReference type="InterPro" id="IPR047057">
    <property type="entry name" value="MerR_fam"/>
</dbReference>
<evidence type="ECO:0000259" key="3">
    <source>
        <dbReference type="PROSITE" id="PS50937"/>
    </source>
</evidence>
<keyword evidence="1 4" id="KW-0238">DNA-binding</keyword>
<dbReference type="Gene3D" id="1.10.1660.10">
    <property type="match status" value="1"/>
</dbReference>
<evidence type="ECO:0000313" key="4">
    <source>
        <dbReference type="EMBL" id="RCW46695.1"/>
    </source>
</evidence>
<dbReference type="GO" id="GO:0003677">
    <property type="term" value="F:DNA binding"/>
    <property type="evidence" value="ECO:0007669"/>
    <property type="project" value="UniProtKB-KW"/>
</dbReference>
<feature type="region of interest" description="Disordered" evidence="2">
    <location>
        <begin position="1"/>
        <end position="42"/>
    </location>
</feature>
<dbReference type="Proteomes" id="UP000253495">
    <property type="component" value="Unassembled WGS sequence"/>
</dbReference>
<dbReference type="Gene3D" id="3.40.50.280">
    <property type="entry name" value="Cobalamin-binding domain"/>
    <property type="match status" value="1"/>
</dbReference>
<organism evidence="4 5">
    <name type="scientific">Halopolyspora algeriensis</name>
    <dbReference type="NCBI Taxonomy" id="1500506"/>
    <lineage>
        <taxon>Bacteria</taxon>
        <taxon>Bacillati</taxon>
        <taxon>Actinomycetota</taxon>
        <taxon>Actinomycetes</taxon>
        <taxon>Actinomycetes incertae sedis</taxon>
        <taxon>Halopolyspora</taxon>
    </lineage>
</organism>
<feature type="domain" description="HTH merR-type" evidence="3">
    <location>
        <begin position="46"/>
        <end position="115"/>
    </location>
</feature>
<protein>
    <submittedName>
        <fullName evidence="4">DNA-binding transcriptional MerR regulator</fullName>
    </submittedName>
</protein>
<dbReference type="EMBL" id="QPJC01000001">
    <property type="protein sequence ID" value="RCW46695.1"/>
    <property type="molecule type" value="Genomic_DNA"/>
</dbReference>
<dbReference type="Pfam" id="PF13411">
    <property type="entry name" value="MerR_1"/>
    <property type="match status" value="1"/>
</dbReference>
<dbReference type="PROSITE" id="PS50937">
    <property type="entry name" value="HTH_MERR_2"/>
    <property type="match status" value="1"/>
</dbReference>
<dbReference type="PANTHER" id="PTHR30204">
    <property type="entry name" value="REDOX-CYCLING DRUG-SENSING TRANSCRIPTIONAL ACTIVATOR SOXR"/>
    <property type="match status" value="1"/>
</dbReference>
<name>A0A368VXM1_9ACTN</name>
<sequence length="380" mass="39932">MTNHEHGPVTRRPGTVRTETDSAIAGAATAAAAEDVDVSDDREPPKLTVAAVARRLGVAPATLRTWDRRYGIGPSDHTAGHHRRYGPGDIARLEQMQRALLRGASPAEAARYARTATPAQQPSSSAEASILEEPRQSPSGHEPVLSSGVLGSADDETEETFHAGGGGLKLGSADPRARGLGRAALSLDSQSAQQLLAEGMQADGVVATWHDMLWPVLRALTERRQRSGTGIEAVRLLTDCASTAFRVVIANAPLPINPRPVVLAPVPGEGQELELVALAAALATSRVGHRLFGAPLPKEGLDNAVRRAAPAAVVLWAQQPYDAAPHLISDLPSPRQRVRAFAAGPGWDAEAMPARVEVLDSLPVAVKRVSETVLGAETGD</sequence>
<dbReference type="AlphaFoldDB" id="A0A368VXM1"/>
<dbReference type="SMART" id="SM00422">
    <property type="entry name" value="HTH_MERR"/>
    <property type="match status" value="1"/>
</dbReference>
<reference evidence="4 5" key="1">
    <citation type="submission" date="2018-07" db="EMBL/GenBank/DDBJ databases">
        <title>Genomic Encyclopedia of Type Strains, Phase III (KMG-III): the genomes of soil and plant-associated and newly described type strains.</title>
        <authorList>
            <person name="Whitman W."/>
        </authorList>
    </citation>
    <scope>NUCLEOTIDE SEQUENCE [LARGE SCALE GENOMIC DNA]</scope>
    <source>
        <strain evidence="4 5">CECT 8575</strain>
    </source>
</reference>
<dbReference type="SUPFAM" id="SSF46955">
    <property type="entry name" value="Putative DNA-binding domain"/>
    <property type="match status" value="1"/>
</dbReference>
<evidence type="ECO:0000256" key="2">
    <source>
        <dbReference type="SAM" id="MobiDB-lite"/>
    </source>
</evidence>
<dbReference type="InterPro" id="IPR009061">
    <property type="entry name" value="DNA-bd_dom_put_sf"/>
</dbReference>
<feature type="compositionally biased region" description="Low complexity" evidence="2">
    <location>
        <begin position="115"/>
        <end position="129"/>
    </location>
</feature>
<keyword evidence="5" id="KW-1185">Reference proteome</keyword>
<feature type="compositionally biased region" description="Low complexity" evidence="2">
    <location>
        <begin position="21"/>
        <end position="33"/>
    </location>
</feature>